<dbReference type="InterPro" id="IPR033177">
    <property type="entry name" value="PSD-B"/>
</dbReference>
<dbReference type="GO" id="GO:0004609">
    <property type="term" value="F:phosphatidylserine decarboxylase activity"/>
    <property type="evidence" value="ECO:0007669"/>
    <property type="project" value="UniProtKB-UniRule"/>
</dbReference>
<keyword evidence="3 11" id="KW-0210">Decarboxylase</keyword>
<dbReference type="NCBIfam" id="NF001941">
    <property type="entry name" value="PRK00723.1"/>
    <property type="match status" value="1"/>
</dbReference>
<comment type="cofactor">
    <cofactor evidence="11">
        <name>pyruvate</name>
        <dbReference type="ChEBI" id="CHEBI:15361"/>
    </cofactor>
    <text evidence="11">Binds 1 pyruvoyl group covalently per subunit.</text>
</comment>
<keyword evidence="7 11" id="KW-0594">Phospholipid biosynthesis</keyword>
<evidence type="ECO:0000256" key="4">
    <source>
        <dbReference type="ARBA" id="ARBA00023098"/>
    </source>
</evidence>
<evidence type="ECO:0000256" key="7">
    <source>
        <dbReference type="ARBA" id="ARBA00023209"/>
    </source>
</evidence>
<evidence type="ECO:0000256" key="6">
    <source>
        <dbReference type="ARBA" id="ARBA00023145"/>
    </source>
</evidence>
<evidence type="ECO:0000256" key="8">
    <source>
        <dbReference type="ARBA" id="ARBA00023239"/>
    </source>
</evidence>
<dbReference type="EMBL" id="NEMB01000003">
    <property type="protein sequence ID" value="PQQ66554.1"/>
    <property type="molecule type" value="Genomic_DNA"/>
</dbReference>
<evidence type="ECO:0000256" key="3">
    <source>
        <dbReference type="ARBA" id="ARBA00022793"/>
    </source>
</evidence>
<keyword evidence="8 11" id="KW-0456">Lyase</keyword>
<evidence type="ECO:0000256" key="10">
    <source>
        <dbReference type="ARBA" id="ARBA00023317"/>
    </source>
</evidence>
<dbReference type="AlphaFoldDB" id="A0A2K9DZA2"/>
<dbReference type="Proteomes" id="UP000233534">
    <property type="component" value="Chromosome"/>
</dbReference>
<evidence type="ECO:0000313" key="13">
    <source>
        <dbReference type="EMBL" id="PQQ66554.1"/>
    </source>
</evidence>
<evidence type="ECO:0000256" key="9">
    <source>
        <dbReference type="ARBA" id="ARBA00023264"/>
    </source>
</evidence>
<dbReference type="UniPathway" id="UPA00558">
    <property type="reaction ID" value="UER00616"/>
</dbReference>
<comment type="similarity">
    <text evidence="11">Belongs to the phosphatidylserine decarboxylase family. PSD-B subfamily. Prokaryotic type II sub-subfamily.</text>
</comment>
<evidence type="ECO:0000313" key="15">
    <source>
        <dbReference type="Proteomes" id="UP000239720"/>
    </source>
</evidence>
<feature type="chain" id="PRO_5034906639" description="Phosphatidylserine decarboxylase alpha chain" evidence="11">
    <location>
        <begin position="256"/>
        <end position="297"/>
    </location>
</feature>
<feature type="modified residue" description="Pyruvic acid (Ser); by autocatalysis" evidence="11">
    <location>
        <position position="256"/>
    </location>
</feature>
<evidence type="ECO:0000256" key="11">
    <source>
        <dbReference type="HAMAP-Rule" id="MF_00663"/>
    </source>
</evidence>
<protein>
    <recommendedName>
        <fullName evidence="11">Phosphatidylserine decarboxylase proenzyme</fullName>
        <ecNumber evidence="11">4.1.1.65</ecNumber>
    </recommendedName>
    <component>
        <recommendedName>
            <fullName evidence="11">Phosphatidylserine decarboxylase alpha chain</fullName>
        </recommendedName>
    </component>
    <component>
        <recommendedName>
            <fullName evidence="11">Phosphatidylserine decarboxylase beta chain</fullName>
        </recommendedName>
    </component>
</protein>
<dbReference type="GO" id="GO:0006646">
    <property type="term" value="P:phosphatidylethanolamine biosynthetic process"/>
    <property type="evidence" value="ECO:0007669"/>
    <property type="project" value="UniProtKB-UniRule"/>
</dbReference>
<reference evidence="13 15" key="2">
    <citation type="journal article" date="2018" name="Syst. Appl. Microbiol.">
        <title>Characterization and high-quality draft genome sequence of Herbivorax saccincola A7, an anaerobic, alkaliphilic, thermophilic, cellulolytic, and xylanolytic bacterium.</title>
        <authorList>
            <person name="Aikawa S."/>
            <person name="Baramee S."/>
            <person name="Sermsathanaswadi J."/>
            <person name="Thianheng P."/>
            <person name="Tachaapaikoon C."/>
            <person name="Shikata A."/>
            <person name="Waeonukul R."/>
            <person name="Pason P."/>
            <person name="Ratanakhanokchai K."/>
            <person name="Kosugi A."/>
        </authorList>
    </citation>
    <scope>NUCLEOTIDE SEQUENCE [LARGE SCALE GENOMIC DNA]</scope>
    <source>
        <strain evidence="13 15">A7</strain>
    </source>
</reference>
<dbReference type="InterPro" id="IPR033179">
    <property type="entry name" value="PSD_type2_pro"/>
</dbReference>
<gene>
    <name evidence="12" type="primary">psd2</name>
    <name evidence="11" type="synonym">psd</name>
    <name evidence="13" type="ORF">B9R14_07155</name>
    <name evidence="12" type="ORF">HVS_02570</name>
</gene>
<keyword evidence="5 11" id="KW-0472">Membrane</keyword>
<keyword evidence="2 11" id="KW-0444">Lipid biosynthesis</keyword>
<dbReference type="EMBL" id="CP025197">
    <property type="protein sequence ID" value="AUG56469.1"/>
    <property type="molecule type" value="Genomic_DNA"/>
</dbReference>
<keyword evidence="11" id="KW-1003">Cell membrane</keyword>
<name>A0A2K9DZA2_9FIRM</name>
<evidence type="ECO:0000313" key="12">
    <source>
        <dbReference type="EMBL" id="AUG56469.1"/>
    </source>
</evidence>
<comment type="PTM">
    <text evidence="11">Is synthesized initially as an inactive proenzyme. Formation of the active enzyme involves a self-maturation process in which the active site pyruvoyl group is generated from an internal serine residue via an autocatalytic post-translational modification. Two non-identical subunits are generated from the proenzyme in this reaction, and the pyruvate is formed at the N-terminus of the alpha chain, which is derived from the carboxyl end of the proenzyme. The autoendoproteolytic cleavage occurs by a canonical serine protease mechanism, in which the side chain hydroxyl group of the serine supplies its oxygen atom to form the C-terminus of the beta chain, while the remainder of the serine residue undergoes an oxidative deamination to produce ammonia and the pyruvoyl prosthetic group on the alpha chain. During this reaction, the Ser that is part of the protease active site of the proenzyme becomes the pyruvoyl prosthetic group, which constitutes an essential element of the active site of the mature decarboxylase.</text>
</comment>
<dbReference type="PANTHER" id="PTHR10067:SF17">
    <property type="entry name" value="PHOSPHATIDYLSERINE DECARBOXYLASE PROENZYME 2"/>
    <property type="match status" value="1"/>
</dbReference>
<dbReference type="RefSeq" id="WP_101298909.1">
    <property type="nucleotide sequence ID" value="NZ_CP025197.1"/>
</dbReference>
<proteinExistence type="inferred from homology"/>
<feature type="active site" description="Charge relay system; for autoendoproteolytic cleavage activity" evidence="11">
    <location>
        <position position="256"/>
    </location>
</feature>
<comment type="pathway">
    <text evidence="11">Phospholipid metabolism; phosphatidylethanolamine biosynthesis; phosphatidylethanolamine from CDP-diacylglycerol: step 2/2.</text>
</comment>
<dbReference type="HAMAP" id="MF_00663">
    <property type="entry name" value="PS_decarb_PSD_B_type2"/>
    <property type="match status" value="1"/>
</dbReference>
<comment type="subcellular location">
    <subcellularLocation>
        <location evidence="11">Cell membrane</location>
        <topology evidence="11">Peripheral membrane protein</topology>
    </subcellularLocation>
</comment>
<evidence type="ECO:0000256" key="5">
    <source>
        <dbReference type="ARBA" id="ARBA00023136"/>
    </source>
</evidence>
<feature type="active site" description="Charge relay system; for autoendoproteolytic cleavage activity" evidence="11">
    <location>
        <position position="113"/>
    </location>
</feature>
<keyword evidence="9 11" id="KW-1208">Phospholipid metabolism</keyword>
<accession>A0A2K9DZA2</accession>
<dbReference type="Pfam" id="PF02666">
    <property type="entry name" value="PS_Dcarbxylase"/>
    <property type="match status" value="1"/>
</dbReference>
<dbReference type="GO" id="GO:0005886">
    <property type="term" value="C:plasma membrane"/>
    <property type="evidence" value="ECO:0007669"/>
    <property type="project" value="UniProtKB-SubCell"/>
</dbReference>
<dbReference type="EC" id="4.1.1.65" evidence="11"/>
<keyword evidence="6 11" id="KW-0865">Zymogen</keyword>
<sequence>MIKVYNRQTKEYDIEKIAGGKIIEVLYTTSYGRIGLELVLKRKIYSVLAGILCDSRISAAKIKKFIEKYDIDMSEFCGELKDFKSFNDFFTRKIKPCARPFPKEPELFLSPGDGRVQGWMNVDINKNIGIKGISYTLKDLIPENKIIEKYDGGTVIVLRLNPTDYHRFHFIDDGVCSESKRIKGHYYSVNPMALSFYPKVFCQNVREYSILDSKNYGELIYVEVGAACVGSIVQTYKPGEFIKRGSEKGFFKFGGSTIIILIKKDRVKLDEDILYQTKLGYESKIKAGEVIGRSVKI</sequence>
<organism evidence="12 14">
    <name type="scientific">Acetivibrio saccincola</name>
    <dbReference type="NCBI Taxonomy" id="1677857"/>
    <lineage>
        <taxon>Bacteria</taxon>
        <taxon>Bacillati</taxon>
        <taxon>Bacillota</taxon>
        <taxon>Clostridia</taxon>
        <taxon>Eubacteriales</taxon>
        <taxon>Oscillospiraceae</taxon>
        <taxon>Acetivibrio</taxon>
    </lineage>
</organism>
<dbReference type="InterPro" id="IPR003817">
    <property type="entry name" value="PS_Dcarbxylase"/>
</dbReference>
<keyword evidence="10 11" id="KW-0670">Pyruvate</keyword>
<comment type="catalytic activity">
    <reaction evidence="11">
        <text>a 1,2-diacyl-sn-glycero-3-phospho-L-serine + H(+) = a 1,2-diacyl-sn-glycero-3-phosphoethanolamine + CO2</text>
        <dbReference type="Rhea" id="RHEA:20828"/>
        <dbReference type="ChEBI" id="CHEBI:15378"/>
        <dbReference type="ChEBI" id="CHEBI:16526"/>
        <dbReference type="ChEBI" id="CHEBI:57262"/>
        <dbReference type="ChEBI" id="CHEBI:64612"/>
        <dbReference type="EC" id="4.1.1.65"/>
    </reaction>
</comment>
<feature type="chain" id="PRO_5034906638" description="Phosphatidylserine decarboxylase beta chain" evidence="11">
    <location>
        <begin position="1"/>
        <end position="255"/>
    </location>
</feature>
<dbReference type="NCBIfam" id="TIGR00163">
    <property type="entry name" value="PS_decarb"/>
    <property type="match status" value="1"/>
</dbReference>
<comment type="subunit">
    <text evidence="11">Heterodimer of a large membrane-associated beta subunit and a small pyruvoyl-containing alpha subunit.</text>
</comment>
<evidence type="ECO:0000256" key="1">
    <source>
        <dbReference type="ARBA" id="ARBA00005189"/>
    </source>
</evidence>
<dbReference type="OrthoDB" id="9802030at2"/>
<reference evidence="12 14" key="1">
    <citation type="submission" date="2017-12" db="EMBL/GenBank/DDBJ databases">
        <title>Complete genome sequence of Herbivorax saccincola GGR1, a novel Cellulosome-producing hydrolytic bacterium in a thermophilic biogas plant, established by Illumina and Nanopore MinION sequencing.</title>
        <authorList>
            <person name="Pechtl A."/>
            <person name="Ruckert C."/>
            <person name="Koeck D.E."/>
            <person name="Maus I."/>
            <person name="Winkler A."/>
            <person name="Kalinowski J."/>
            <person name="Puhler A."/>
            <person name="Schwarz W.W."/>
            <person name="Zverlov V.V."/>
            <person name="Schluter A."/>
            <person name="Liebl W."/>
        </authorList>
    </citation>
    <scope>NUCLEOTIDE SEQUENCE [LARGE SCALE GENOMIC DNA]</scope>
    <source>
        <strain evidence="12">GGR1</strain>
        <strain evidence="14">SR1</strain>
    </source>
</reference>
<dbReference type="Proteomes" id="UP000239720">
    <property type="component" value="Unassembled WGS sequence"/>
</dbReference>
<dbReference type="KEGG" id="hsc:HVS_02570"/>
<evidence type="ECO:0000313" key="14">
    <source>
        <dbReference type="Proteomes" id="UP000233534"/>
    </source>
</evidence>
<evidence type="ECO:0000256" key="2">
    <source>
        <dbReference type="ARBA" id="ARBA00022516"/>
    </source>
</evidence>
<keyword evidence="14" id="KW-1185">Reference proteome</keyword>
<comment type="function">
    <text evidence="11">Catalyzes the formation of phosphatidylethanolamine (PtdEtn) from phosphatidylserine (PtdSer).</text>
</comment>
<feature type="active site" description="Schiff-base intermediate with substrate; via pyruvic acid; for decarboxylase activity" evidence="11">
    <location>
        <position position="256"/>
    </location>
</feature>
<keyword evidence="4 11" id="KW-0443">Lipid metabolism</keyword>
<feature type="active site" description="Charge relay system; for autoendoproteolytic cleavage activity" evidence="11">
    <location>
        <position position="169"/>
    </location>
</feature>
<feature type="site" description="Cleavage (non-hydrolytic); by autocatalysis" evidence="11">
    <location>
        <begin position="255"/>
        <end position="256"/>
    </location>
</feature>
<dbReference type="PANTHER" id="PTHR10067">
    <property type="entry name" value="PHOSPHATIDYLSERINE DECARBOXYLASE"/>
    <property type="match status" value="1"/>
</dbReference>
<comment type="pathway">
    <text evidence="1">Lipid metabolism.</text>
</comment>